<comment type="subcellular location">
    <subcellularLocation>
        <location evidence="2 12">Cell inner membrane</location>
        <topology evidence="2 12">Single-pass membrane protein</topology>
    </subcellularLocation>
</comment>
<protein>
    <recommendedName>
        <fullName evidence="4 12">Heme exporter protein D</fullName>
    </recommendedName>
</protein>
<evidence type="ECO:0000256" key="11">
    <source>
        <dbReference type="ARBA" id="ARBA00023136"/>
    </source>
</evidence>
<dbReference type="InterPro" id="IPR007078">
    <property type="entry name" value="Haem_export_protD_CcmD"/>
</dbReference>
<keyword evidence="8 12" id="KW-0812">Transmembrane</keyword>
<proteinExistence type="inferred from homology"/>
<dbReference type="GO" id="GO:0015886">
    <property type="term" value="P:heme transport"/>
    <property type="evidence" value="ECO:0007669"/>
    <property type="project" value="InterPro"/>
</dbReference>
<dbReference type="RefSeq" id="WP_035513293.1">
    <property type="nucleotide sequence ID" value="NZ_KN234745.1"/>
</dbReference>
<keyword evidence="11 12" id="KW-0472">Membrane</keyword>
<dbReference type="GO" id="GO:1903607">
    <property type="term" value="P:cytochrome c biosynthetic process"/>
    <property type="evidence" value="ECO:0007669"/>
    <property type="project" value="TreeGrafter"/>
</dbReference>
<keyword evidence="7 12" id="KW-0997">Cell inner membrane</keyword>
<feature type="transmembrane region" description="Helical" evidence="12">
    <location>
        <begin position="17"/>
        <end position="36"/>
    </location>
</feature>
<reference evidence="13 14" key="1">
    <citation type="journal article" date="2014" name="Genome Announc.">
        <title>Genome Sequence of Gammaproteobacterial Pseudohaliea rubra Type Strain DSM 19751, Isolated from Coastal Seawater of the Mediterranean Sea.</title>
        <authorList>
            <person name="Spring S."/>
            <person name="Fiebig A."/>
            <person name="Riedel T."/>
            <person name="Goker M."/>
            <person name="Klenk H.P."/>
        </authorList>
    </citation>
    <scope>NUCLEOTIDE SEQUENCE [LARGE SCALE GENOMIC DNA]</scope>
    <source>
        <strain evidence="13 14">DSM 19751</strain>
    </source>
</reference>
<dbReference type="Proteomes" id="UP000029640">
    <property type="component" value="Unassembled WGS sequence"/>
</dbReference>
<dbReference type="PANTHER" id="PTHR37531">
    <property type="entry name" value="HEME EXPORTER PROTEIN D"/>
    <property type="match status" value="1"/>
</dbReference>
<dbReference type="EMBL" id="AUVB01000054">
    <property type="protein sequence ID" value="KGE03411.1"/>
    <property type="molecule type" value="Genomic_DNA"/>
</dbReference>
<evidence type="ECO:0000256" key="12">
    <source>
        <dbReference type="RuleBase" id="RU363101"/>
    </source>
</evidence>
<dbReference type="STRING" id="1265313.HRUBRA_01790"/>
<dbReference type="NCBIfam" id="TIGR03141">
    <property type="entry name" value="cytochro_ccmD"/>
    <property type="match status" value="1"/>
</dbReference>
<comment type="similarity">
    <text evidence="3 12">Belongs to the CcmD/CycX/HelD family.</text>
</comment>
<dbReference type="GO" id="GO:0005886">
    <property type="term" value="C:plasma membrane"/>
    <property type="evidence" value="ECO:0007669"/>
    <property type="project" value="UniProtKB-SubCell"/>
</dbReference>
<accession>A0A095XUN9</accession>
<evidence type="ECO:0000256" key="3">
    <source>
        <dbReference type="ARBA" id="ARBA00008741"/>
    </source>
</evidence>
<evidence type="ECO:0000313" key="13">
    <source>
        <dbReference type="EMBL" id="KGE03411.1"/>
    </source>
</evidence>
<evidence type="ECO:0000256" key="2">
    <source>
        <dbReference type="ARBA" id="ARBA00004377"/>
    </source>
</evidence>
<name>A0A095XUN9_9GAMM</name>
<dbReference type="Pfam" id="PF04995">
    <property type="entry name" value="CcmD"/>
    <property type="match status" value="1"/>
</dbReference>
<dbReference type="HOGENOM" id="CLU_180892_4_0_6"/>
<evidence type="ECO:0000256" key="9">
    <source>
        <dbReference type="ARBA" id="ARBA00022748"/>
    </source>
</evidence>
<sequence length="69" mass="7782">MYFDSFKAMLVMDGHGAYVWAAYGLTLLVLSLVLAAPGRRRRRLLRELRGELRRQARHGTKEAAYASGS</sequence>
<evidence type="ECO:0000256" key="1">
    <source>
        <dbReference type="ARBA" id="ARBA00002442"/>
    </source>
</evidence>
<evidence type="ECO:0000256" key="8">
    <source>
        <dbReference type="ARBA" id="ARBA00022692"/>
    </source>
</evidence>
<evidence type="ECO:0000256" key="5">
    <source>
        <dbReference type="ARBA" id="ARBA00022448"/>
    </source>
</evidence>
<evidence type="ECO:0000256" key="4">
    <source>
        <dbReference type="ARBA" id="ARBA00016461"/>
    </source>
</evidence>
<keyword evidence="10 12" id="KW-1133">Transmembrane helix</keyword>
<keyword evidence="14" id="KW-1185">Reference proteome</keyword>
<dbReference type="PANTHER" id="PTHR37531:SF1">
    <property type="entry name" value="HEME EXPORTER PROTEIN D"/>
    <property type="match status" value="1"/>
</dbReference>
<gene>
    <name evidence="13" type="ORF">HRUBRA_01790</name>
</gene>
<comment type="caution">
    <text evidence="13">The sequence shown here is derived from an EMBL/GenBank/DDBJ whole genome shotgun (WGS) entry which is preliminary data.</text>
</comment>
<evidence type="ECO:0000256" key="6">
    <source>
        <dbReference type="ARBA" id="ARBA00022475"/>
    </source>
</evidence>
<evidence type="ECO:0000313" key="14">
    <source>
        <dbReference type="Proteomes" id="UP000029640"/>
    </source>
</evidence>
<dbReference type="AlphaFoldDB" id="A0A095XUN9"/>
<dbReference type="InterPro" id="IPR052075">
    <property type="entry name" value="Heme_exporter_D"/>
</dbReference>
<dbReference type="GO" id="GO:0017004">
    <property type="term" value="P:cytochrome complex assembly"/>
    <property type="evidence" value="ECO:0007669"/>
    <property type="project" value="UniProtKB-KW"/>
</dbReference>
<keyword evidence="6 12" id="KW-1003">Cell membrane</keyword>
<dbReference type="eggNOG" id="COG3114">
    <property type="taxonomic scope" value="Bacteria"/>
</dbReference>
<evidence type="ECO:0000256" key="10">
    <source>
        <dbReference type="ARBA" id="ARBA00022989"/>
    </source>
</evidence>
<keyword evidence="5 12" id="KW-0813">Transport</keyword>
<comment type="function">
    <text evidence="1 12">Required for the export of heme to the periplasm for the biogenesis of c-type cytochromes.</text>
</comment>
<evidence type="ECO:0000256" key="7">
    <source>
        <dbReference type="ARBA" id="ARBA00022519"/>
    </source>
</evidence>
<keyword evidence="9 12" id="KW-0201">Cytochrome c-type biogenesis</keyword>
<organism evidence="13 14">
    <name type="scientific">Pseudohaliea rubra DSM 19751</name>
    <dbReference type="NCBI Taxonomy" id="1265313"/>
    <lineage>
        <taxon>Bacteria</taxon>
        <taxon>Pseudomonadati</taxon>
        <taxon>Pseudomonadota</taxon>
        <taxon>Gammaproteobacteria</taxon>
        <taxon>Cellvibrionales</taxon>
        <taxon>Halieaceae</taxon>
        <taxon>Pseudohaliea</taxon>
    </lineage>
</organism>